<evidence type="ECO:0000313" key="4">
    <source>
        <dbReference type="EMBL" id="SEF65327.1"/>
    </source>
</evidence>
<dbReference type="InterPro" id="IPR016181">
    <property type="entry name" value="Acyl_CoA_acyltransferase"/>
</dbReference>
<dbReference type="Proteomes" id="UP000236753">
    <property type="component" value="Unassembled WGS sequence"/>
</dbReference>
<evidence type="ECO:0000256" key="2">
    <source>
        <dbReference type="ARBA" id="ARBA00023315"/>
    </source>
</evidence>
<dbReference type="PROSITE" id="PS51186">
    <property type="entry name" value="GNAT"/>
    <property type="match status" value="1"/>
</dbReference>
<dbReference type="SUPFAM" id="SSF55729">
    <property type="entry name" value="Acyl-CoA N-acyltransferases (Nat)"/>
    <property type="match status" value="1"/>
</dbReference>
<dbReference type="OrthoDB" id="9796171at2"/>
<dbReference type="EMBL" id="FNUX01000005">
    <property type="protein sequence ID" value="SEF65327.1"/>
    <property type="molecule type" value="Genomic_DNA"/>
</dbReference>
<name>A0A1H5TTL7_9PROT</name>
<protein>
    <submittedName>
        <fullName evidence="4">Predicted N-acyltransferase, GNAT family</fullName>
    </submittedName>
</protein>
<reference evidence="4 5" key="1">
    <citation type="submission" date="2016-10" db="EMBL/GenBank/DDBJ databases">
        <authorList>
            <person name="de Groot N.N."/>
        </authorList>
    </citation>
    <scope>NUCLEOTIDE SEQUENCE [LARGE SCALE GENOMIC DNA]</scope>
    <source>
        <strain evidence="4 5">Nm13</strain>
    </source>
</reference>
<keyword evidence="1 4" id="KW-0808">Transferase</keyword>
<gene>
    <name evidence="4" type="ORF">SAMN05216334_105119</name>
</gene>
<dbReference type="PANTHER" id="PTHR43420">
    <property type="entry name" value="ACETYLTRANSFERASE"/>
    <property type="match status" value="1"/>
</dbReference>
<evidence type="ECO:0000256" key="1">
    <source>
        <dbReference type="ARBA" id="ARBA00022679"/>
    </source>
</evidence>
<dbReference type="CDD" id="cd04301">
    <property type="entry name" value="NAT_SF"/>
    <property type="match status" value="1"/>
</dbReference>
<organism evidence="4 5">
    <name type="scientific">Nitrosomonas ureae</name>
    <dbReference type="NCBI Taxonomy" id="44577"/>
    <lineage>
        <taxon>Bacteria</taxon>
        <taxon>Pseudomonadati</taxon>
        <taxon>Pseudomonadota</taxon>
        <taxon>Betaproteobacteria</taxon>
        <taxon>Nitrosomonadales</taxon>
        <taxon>Nitrosomonadaceae</taxon>
        <taxon>Nitrosomonas</taxon>
    </lineage>
</organism>
<dbReference type="InterPro" id="IPR050680">
    <property type="entry name" value="YpeA/RimI_acetyltransf"/>
</dbReference>
<dbReference type="Pfam" id="PF13673">
    <property type="entry name" value="Acetyltransf_10"/>
    <property type="match status" value="1"/>
</dbReference>
<evidence type="ECO:0000259" key="3">
    <source>
        <dbReference type="PROSITE" id="PS51186"/>
    </source>
</evidence>
<feature type="domain" description="N-acetyltransferase" evidence="3">
    <location>
        <begin position="7"/>
        <end position="144"/>
    </location>
</feature>
<sequence length="144" mass="16761">MRCNHLVRVVDWETETLTLRNIRTTVFIREQQVPVDLEWDEFDIISMHFLVFNNHREAVGTARLLPDGHIGRMAVLKEWRGKGYGSAILKKILEELRGRHMQKAMLNAQISAVKFYERFGFQQVSGKKFLEAGIPHVKMAILLE</sequence>
<dbReference type="GO" id="GO:0016747">
    <property type="term" value="F:acyltransferase activity, transferring groups other than amino-acyl groups"/>
    <property type="evidence" value="ECO:0007669"/>
    <property type="project" value="InterPro"/>
</dbReference>
<dbReference type="PANTHER" id="PTHR43420:SF47">
    <property type="entry name" value="N-ACETYLTRANSFERASE DOMAIN-CONTAINING PROTEIN"/>
    <property type="match status" value="1"/>
</dbReference>
<evidence type="ECO:0000313" key="5">
    <source>
        <dbReference type="Proteomes" id="UP000236753"/>
    </source>
</evidence>
<keyword evidence="2 4" id="KW-0012">Acyltransferase</keyword>
<dbReference type="InterPro" id="IPR000182">
    <property type="entry name" value="GNAT_dom"/>
</dbReference>
<dbReference type="AlphaFoldDB" id="A0A1H5TTL7"/>
<dbReference type="Gene3D" id="3.40.630.30">
    <property type="match status" value="1"/>
</dbReference>
<accession>A0A1H5TTL7</accession>
<proteinExistence type="predicted"/>